<dbReference type="PANTHER" id="PTHR30562:SF1">
    <property type="entry name" value="UVRABC SYSTEM PROTEIN C"/>
    <property type="match status" value="1"/>
</dbReference>
<dbReference type="HAMAP" id="MF_00203">
    <property type="entry name" value="UvrC"/>
    <property type="match status" value="1"/>
</dbReference>
<dbReference type="eggNOG" id="COG0322">
    <property type="taxonomic scope" value="Bacteria"/>
</dbReference>
<dbReference type="Pfam" id="PF08459">
    <property type="entry name" value="UvrC_RNaseH_dom"/>
    <property type="match status" value="1"/>
</dbReference>
<dbReference type="PROSITE" id="PS50151">
    <property type="entry name" value="UVR"/>
    <property type="match status" value="1"/>
</dbReference>
<keyword evidence="1 7" id="KW-0963">Cytoplasm</keyword>
<keyword evidence="6 7" id="KW-0742">SOS response</keyword>
<evidence type="ECO:0000256" key="1">
    <source>
        <dbReference type="ARBA" id="ARBA00022490"/>
    </source>
</evidence>
<accession>E6U3I0</accession>
<dbReference type="SUPFAM" id="SSF47781">
    <property type="entry name" value="RuvA domain 2-like"/>
    <property type="match status" value="1"/>
</dbReference>
<comment type="function">
    <text evidence="7">The UvrABC repair system catalyzes the recognition and processing of DNA lesions. UvrC both incises the 5' and 3' sides of the lesion. The N-terminal half is responsible for the 3' incision and the C-terminal half is responsible for the 5' incision.</text>
</comment>
<dbReference type="EMBL" id="CP002400">
    <property type="protein sequence ID" value="ADU27580.1"/>
    <property type="molecule type" value="Genomic_DNA"/>
</dbReference>
<dbReference type="InterPro" id="IPR001943">
    <property type="entry name" value="UVR_dom"/>
</dbReference>
<dbReference type="Pfam" id="PF14520">
    <property type="entry name" value="HHH_5"/>
    <property type="match status" value="1"/>
</dbReference>
<dbReference type="InterPro" id="IPR003583">
    <property type="entry name" value="Hlx-hairpin-Hlx_DNA-bd_motif"/>
</dbReference>
<dbReference type="KEGG" id="eha:Ethha_2063"/>
<dbReference type="SUPFAM" id="SSF82771">
    <property type="entry name" value="GIY-YIG endonuclease"/>
    <property type="match status" value="1"/>
</dbReference>
<dbReference type="STRING" id="663278.Ethha_2063"/>
<feature type="domain" description="UVR" evidence="8">
    <location>
        <begin position="209"/>
        <end position="244"/>
    </location>
</feature>
<evidence type="ECO:0000313" key="12">
    <source>
        <dbReference type="Proteomes" id="UP000001551"/>
    </source>
</evidence>
<dbReference type="CDD" id="cd10434">
    <property type="entry name" value="GIY-YIG_UvrC_Cho"/>
    <property type="match status" value="1"/>
</dbReference>
<dbReference type="GO" id="GO:0009432">
    <property type="term" value="P:SOS response"/>
    <property type="evidence" value="ECO:0007669"/>
    <property type="project" value="UniProtKB-UniRule"/>
</dbReference>
<dbReference type="InterPro" id="IPR047296">
    <property type="entry name" value="GIY-YIG_UvrC_Cho"/>
</dbReference>
<dbReference type="PANTHER" id="PTHR30562">
    <property type="entry name" value="UVRC/OXIDOREDUCTASE"/>
    <property type="match status" value="1"/>
</dbReference>
<dbReference type="PROSITE" id="PS50165">
    <property type="entry name" value="UVRC"/>
    <property type="match status" value="1"/>
</dbReference>
<dbReference type="Gene3D" id="3.30.420.340">
    <property type="entry name" value="UvrC, RNAse H endonuclease domain"/>
    <property type="match status" value="1"/>
</dbReference>
<dbReference type="Gene3D" id="4.10.860.10">
    <property type="entry name" value="UVR domain"/>
    <property type="match status" value="1"/>
</dbReference>
<dbReference type="SMART" id="SM00278">
    <property type="entry name" value="HhH1"/>
    <property type="match status" value="2"/>
</dbReference>
<dbReference type="SUPFAM" id="SSF46600">
    <property type="entry name" value="C-terminal UvrC-binding domain of UvrB"/>
    <property type="match status" value="1"/>
</dbReference>
<evidence type="ECO:0000256" key="5">
    <source>
        <dbReference type="ARBA" id="ARBA00023204"/>
    </source>
</evidence>
<evidence type="ECO:0000313" key="11">
    <source>
        <dbReference type="EMBL" id="ADU27580.1"/>
    </source>
</evidence>
<keyword evidence="3 7" id="KW-0228">DNA excision</keyword>
<dbReference type="GO" id="GO:0009380">
    <property type="term" value="C:excinuclease repair complex"/>
    <property type="evidence" value="ECO:0007669"/>
    <property type="project" value="InterPro"/>
</dbReference>
<evidence type="ECO:0000259" key="8">
    <source>
        <dbReference type="PROSITE" id="PS50151"/>
    </source>
</evidence>
<comment type="similarity">
    <text evidence="7">Belongs to the UvrC family.</text>
</comment>
<dbReference type="Gene3D" id="1.10.150.20">
    <property type="entry name" value="5' to 3' exonuclease, C-terminal subdomain"/>
    <property type="match status" value="1"/>
</dbReference>
<dbReference type="AlphaFoldDB" id="E6U3I0"/>
<evidence type="ECO:0000256" key="2">
    <source>
        <dbReference type="ARBA" id="ARBA00022763"/>
    </source>
</evidence>
<dbReference type="InterPro" id="IPR036876">
    <property type="entry name" value="UVR_dom_sf"/>
</dbReference>
<dbReference type="FunFam" id="3.40.1440.10:FF:000001">
    <property type="entry name" value="UvrABC system protein C"/>
    <property type="match status" value="1"/>
</dbReference>
<feature type="domain" description="UvrC family homology region profile" evidence="10">
    <location>
        <begin position="260"/>
        <end position="492"/>
    </location>
</feature>
<evidence type="ECO:0000256" key="7">
    <source>
        <dbReference type="HAMAP-Rule" id="MF_00203"/>
    </source>
</evidence>
<dbReference type="InterPro" id="IPR001162">
    <property type="entry name" value="UvrC_RNase_H_dom"/>
</dbReference>
<dbReference type="GO" id="GO:0003677">
    <property type="term" value="F:DNA binding"/>
    <property type="evidence" value="ECO:0007669"/>
    <property type="project" value="UniProtKB-UniRule"/>
</dbReference>
<dbReference type="InterPro" id="IPR004791">
    <property type="entry name" value="UvrC"/>
</dbReference>
<dbReference type="GO" id="GO:0009381">
    <property type="term" value="F:excinuclease ABC activity"/>
    <property type="evidence" value="ECO:0007669"/>
    <property type="project" value="UniProtKB-UniRule"/>
</dbReference>
<dbReference type="Pfam" id="PF22920">
    <property type="entry name" value="UvrC_RNaseH"/>
    <property type="match status" value="1"/>
</dbReference>
<dbReference type="RefSeq" id="WP_013485928.1">
    <property type="nucleotide sequence ID" value="NC_014828.1"/>
</dbReference>
<sequence length="618" mass="68926">MDEQMLERLKAESNTLPLSPGVYIMKNKSGNIIYIGKAKALKNRVSQYFWRFASHEGKVRKMVENVDHFDYILTDSEFEALVLECSLIKQHKPKYNILLKDDKGYSYIRVSLQEEWPRVESAKQVADDGALYLGPYISSFAVKETVDEAVKAFRLPVCSRHFPQDIGKGRPCLNYYIRQCCAPCRGKMPNAEYRELVDNAVTFLKGGYGLILNQLQEQMTVFSDALEFEKAARIRDRIAAIQKIRERQKVVSSRVEEQDVIAMAGDGCSTAVEVFIIRGGRLCDRSSFLFEFMQDEPAARAEFLRSYYSQIKQAPPRVTLDGPTEDKELIEQYLSGLAGRKVSITVPQKGEQAALTAMVRANAQEKLNHLSQRPAHGEKVLDELGKLLGLPGRPAYIESYDISNTAGTGVVAGMVVFADGKPLKSAYKRFAIKTVEGQDDYACMREVLSRRLARLKEAKEKGQEAGEGFGRVPDLILLDGGRGHVAAVRPVLEASGFDIPLFGMVKDDKHRTRAIARDGGEIAINASRGVFTLVSNIQEEVHRYAIAYHHKTQQKRGFSSRLTLAPGVGPARARALMKHFGTMEKLRAASEEELAAVPGMSRAVARTLKELIVQGDLI</sequence>
<evidence type="ECO:0000256" key="3">
    <source>
        <dbReference type="ARBA" id="ARBA00022769"/>
    </source>
</evidence>
<reference evidence="11 12" key="1">
    <citation type="submission" date="2010-12" db="EMBL/GenBank/DDBJ databases">
        <title>Complete sequence of Ethanoligenens harbinense YUAN-3.</title>
        <authorList>
            <person name="Lucas S."/>
            <person name="Copeland A."/>
            <person name="Lapidus A."/>
            <person name="Cheng J.-F."/>
            <person name="Bruce D."/>
            <person name="Goodwin L."/>
            <person name="Pitluck S."/>
            <person name="Chertkov O."/>
            <person name="Misra M."/>
            <person name="Detter J.C."/>
            <person name="Han C."/>
            <person name="Tapia R."/>
            <person name="Land M."/>
            <person name="Hauser L."/>
            <person name="Jeffries C."/>
            <person name="Kyrpides N."/>
            <person name="Ivanova N."/>
            <person name="Mikhailova N."/>
            <person name="Wang A."/>
            <person name="Mouttaki H."/>
            <person name="He Z."/>
            <person name="Zhou J."/>
            <person name="Hemme C.L."/>
            <person name="Woyke T."/>
        </authorList>
    </citation>
    <scope>NUCLEOTIDE SEQUENCE [LARGE SCALE GENOMIC DNA]</scope>
    <source>
        <strain evidence="12">DSM 18485 / JCM 12961 / CGMCC 1.5033 / YUAN-3</strain>
    </source>
</reference>
<dbReference type="InterPro" id="IPR050066">
    <property type="entry name" value="UvrABC_protein_C"/>
</dbReference>
<dbReference type="GO" id="GO:0006289">
    <property type="term" value="P:nucleotide-excision repair"/>
    <property type="evidence" value="ECO:0007669"/>
    <property type="project" value="UniProtKB-UniRule"/>
</dbReference>
<evidence type="ECO:0000259" key="10">
    <source>
        <dbReference type="PROSITE" id="PS50165"/>
    </source>
</evidence>
<dbReference type="HOGENOM" id="CLU_014841_3_2_9"/>
<keyword evidence="2 7" id="KW-0227">DNA damage</keyword>
<proteinExistence type="inferred from homology"/>
<organism evidence="11 12">
    <name type="scientific">Ethanoligenens harbinense (strain DSM 18485 / JCM 12961 / CGMCC 1.5033 / YUAN-3)</name>
    <dbReference type="NCBI Taxonomy" id="663278"/>
    <lineage>
        <taxon>Bacteria</taxon>
        <taxon>Bacillati</taxon>
        <taxon>Bacillota</taxon>
        <taxon>Clostridia</taxon>
        <taxon>Eubacteriales</taxon>
        <taxon>Oscillospiraceae</taxon>
        <taxon>Ethanoligenens</taxon>
    </lineage>
</organism>
<protein>
    <recommendedName>
        <fullName evidence="7">UvrABC system protein C</fullName>
        <shortName evidence="7">Protein UvrC</shortName>
    </recommendedName>
    <alternativeName>
        <fullName evidence="7">Excinuclease ABC subunit C</fullName>
    </alternativeName>
</protein>
<dbReference type="InterPro" id="IPR010994">
    <property type="entry name" value="RuvA_2-like"/>
</dbReference>
<evidence type="ECO:0000256" key="4">
    <source>
        <dbReference type="ARBA" id="ARBA00022881"/>
    </source>
</evidence>
<keyword evidence="4 7" id="KW-0267">Excision nuclease</keyword>
<dbReference type="InterPro" id="IPR035901">
    <property type="entry name" value="GIY-YIG_endonuc_sf"/>
</dbReference>
<dbReference type="InterPro" id="IPR000305">
    <property type="entry name" value="GIY-YIG_endonuc"/>
</dbReference>
<dbReference type="Gene3D" id="3.40.1440.10">
    <property type="entry name" value="GIY-YIG endonuclease"/>
    <property type="match status" value="1"/>
</dbReference>
<dbReference type="NCBIfam" id="TIGR00194">
    <property type="entry name" value="uvrC"/>
    <property type="match status" value="1"/>
</dbReference>
<feature type="domain" description="GIY-YIG" evidence="9">
    <location>
        <begin position="18"/>
        <end position="97"/>
    </location>
</feature>
<evidence type="ECO:0000256" key="6">
    <source>
        <dbReference type="ARBA" id="ARBA00023236"/>
    </source>
</evidence>
<dbReference type="SMART" id="SM00465">
    <property type="entry name" value="GIYc"/>
    <property type="match status" value="1"/>
</dbReference>
<dbReference type="Proteomes" id="UP000001551">
    <property type="component" value="Chromosome"/>
</dbReference>
<comment type="subunit">
    <text evidence="7">Interacts with UvrB in an incision complex.</text>
</comment>
<keyword evidence="5 7" id="KW-0234">DNA repair</keyword>
<dbReference type="Pfam" id="PF02151">
    <property type="entry name" value="UVR"/>
    <property type="match status" value="1"/>
</dbReference>
<gene>
    <name evidence="7" type="primary">uvrC</name>
    <name evidence="11" type="ordered locus">Ethha_2063</name>
</gene>
<dbReference type="GO" id="GO:0005737">
    <property type="term" value="C:cytoplasm"/>
    <property type="evidence" value="ECO:0007669"/>
    <property type="project" value="UniProtKB-SubCell"/>
</dbReference>
<keyword evidence="12" id="KW-1185">Reference proteome</keyword>
<comment type="subcellular location">
    <subcellularLocation>
        <location evidence="7">Cytoplasm</location>
    </subcellularLocation>
</comment>
<dbReference type="PROSITE" id="PS50164">
    <property type="entry name" value="GIY_YIG"/>
    <property type="match status" value="1"/>
</dbReference>
<dbReference type="InterPro" id="IPR038476">
    <property type="entry name" value="UvrC_RNase_H_dom_sf"/>
</dbReference>
<evidence type="ECO:0000259" key="9">
    <source>
        <dbReference type="PROSITE" id="PS50164"/>
    </source>
</evidence>
<dbReference type="Pfam" id="PF01541">
    <property type="entry name" value="GIY-YIG"/>
    <property type="match status" value="1"/>
</dbReference>
<name>E6U3I0_ETHHY</name>